<evidence type="ECO:0000313" key="2">
    <source>
        <dbReference type="Proteomes" id="UP000463975"/>
    </source>
</evidence>
<reference evidence="1 2" key="1">
    <citation type="submission" date="2020-01" db="EMBL/GenBank/DDBJ databases">
        <title>Genome sequencing of strain KACC 21507.</title>
        <authorList>
            <person name="Heo J."/>
            <person name="Kim S.-J."/>
            <person name="Kim J.-S."/>
            <person name="Hong S.-B."/>
            <person name="Kwon S.-W."/>
        </authorList>
    </citation>
    <scope>NUCLEOTIDE SEQUENCE [LARGE SCALE GENOMIC DNA]</scope>
    <source>
        <strain evidence="1 2">KACC 21507</strain>
    </source>
</reference>
<dbReference type="EMBL" id="CP047652">
    <property type="protein sequence ID" value="QHI95560.1"/>
    <property type="molecule type" value="Genomic_DNA"/>
</dbReference>
<organism evidence="1 2">
    <name type="scientific">Aristophania vespae</name>
    <dbReference type="NCBI Taxonomy" id="2697033"/>
    <lineage>
        <taxon>Bacteria</taxon>
        <taxon>Pseudomonadati</taxon>
        <taxon>Pseudomonadota</taxon>
        <taxon>Alphaproteobacteria</taxon>
        <taxon>Acetobacterales</taxon>
        <taxon>Acetobacteraceae</taxon>
        <taxon>Aristophania</taxon>
    </lineage>
</organism>
<dbReference type="Proteomes" id="UP000463975">
    <property type="component" value="Chromosome"/>
</dbReference>
<accession>A0A6P1NGA8</accession>
<gene>
    <name evidence="1" type="ORF">GT348_04115</name>
</gene>
<protein>
    <submittedName>
        <fullName evidence="1">Uncharacterized protein</fullName>
    </submittedName>
</protein>
<dbReference type="KEGG" id="bomb:GT348_04115"/>
<name>A0A6P1NGA8_9PROT</name>
<dbReference type="RefSeq" id="WP_160618637.1">
    <property type="nucleotide sequence ID" value="NZ_CP047652.1"/>
</dbReference>
<sequence>MGTHDFVENALQEVYDWVASEGDTRILKTDSILHEMVKIAIYSAERSDCRIAAFGLLLLGKKPTREDILWLVNDDRLGPVPDFPKWTEKDVVRNPFKAGSH</sequence>
<keyword evidence="2" id="KW-1185">Reference proteome</keyword>
<proteinExistence type="predicted"/>
<evidence type="ECO:0000313" key="1">
    <source>
        <dbReference type="EMBL" id="QHI95560.1"/>
    </source>
</evidence>
<dbReference type="AlphaFoldDB" id="A0A6P1NGA8"/>